<evidence type="ECO:0000256" key="3">
    <source>
        <dbReference type="ARBA" id="ARBA00022692"/>
    </source>
</evidence>
<evidence type="ECO:0000313" key="13">
    <source>
        <dbReference type="Proteomes" id="UP000663891"/>
    </source>
</evidence>
<feature type="transmembrane region" description="Helical" evidence="9">
    <location>
        <begin position="267"/>
        <end position="291"/>
    </location>
</feature>
<sequence length="314" mass="36588">MNSSSSILARTLMSNLTRADVESWFIPFDIFSMFCSVFVITCALFFLFIIVLDKTCHTISMMLSANSCFTVLLFGISLLSIDVFTFQNDLKQIEYEDSLCIFRAYFGYSACAMMNYSFLLQALNRYILVIYPHRLFWQSIRSQILLICITWMFSSVYPLEFLLSGEIIYNRNNQICQIPFQLSFSINYMGSCVYVIPVLTTIFIYFKLVRYVKQMNKRVIPANIVLRAHRELKMVRRTIILIIILITVCLPYQILIIISFFTYPPKYHFRIVYIIINISSVCIIIVLFQFTDQLKTSIMKRIGRPPNAVLPGVP</sequence>
<feature type="transmembrane region" description="Helical" evidence="9">
    <location>
        <begin position="30"/>
        <end position="51"/>
    </location>
</feature>
<evidence type="ECO:0000313" key="12">
    <source>
        <dbReference type="EMBL" id="CAF4052649.1"/>
    </source>
</evidence>
<evidence type="ECO:0000313" key="11">
    <source>
        <dbReference type="EMBL" id="CAF1330037.1"/>
    </source>
</evidence>
<dbReference type="Gene3D" id="1.20.1070.10">
    <property type="entry name" value="Rhodopsin 7-helix transmembrane proteins"/>
    <property type="match status" value="1"/>
</dbReference>
<evidence type="ECO:0000256" key="1">
    <source>
        <dbReference type="ARBA" id="ARBA00004651"/>
    </source>
</evidence>
<feature type="transmembrane region" description="Helical" evidence="9">
    <location>
        <begin position="105"/>
        <end position="123"/>
    </location>
</feature>
<dbReference type="GO" id="GO:0005886">
    <property type="term" value="C:plasma membrane"/>
    <property type="evidence" value="ECO:0007669"/>
    <property type="project" value="UniProtKB-SubCell"/>
</dbReference>
<protein>
    <recommendedName>
        <fullName evidence="10">G-protein coupled receptors family 1 profile domain-containing protein</fullName>
    </recommendedName>
</protein>
<dbReference type="EMBL" id="CAJNON010000601">
    <property type="protein sequence ID" value="CAF1330037.1"/>
    <property type="molecule type" value="Genomic_DNA"/>
</dbReference>
<keyword evidence="4 9" id="KW-1133">Transmembrane helix</keyword>
<feature type="transmembrane region" description="Helical" evidence="9">
    <location>
        <begin position="188"/>
        <end position="208"/>
    </location>
</feature>
<dbReference type="OrthoDB" id="10320638at2759"/>
<evidence type="ECO:0000256" key="4">
    <source>
        <dbReference type="ARBA" id="ARBA00022989"/>
    </source>
</evidence>
<dbReference type="CDD" id="cd00637">
    <property type="entry name" value="7tm_classA_rhodopsin-like"/>
    <property type="match status" value="1"/>
</dbReference>
<dbReference type="Proteomes" id="UP000663891">
    <property type="component" value="Unassembled WGS sequence"/>
</dbReference>
<keyword evidence="2" id="KW-1003">Cell membrane</keyword>
<name>A0A815FUF7_9BILA</name>
<keyword evidence="8" id="KW-0807">Transducer</keyword>
<keyword evidence="6 9" id="KW-0472">Membrane</keyword>
<dbReference type="InterPro" id="IPR017452">
    <property type="entry name" value="GPCR_Rhodpsn_7TM"/>
</dbReference>
<accession>A0A815FUF7</accession>
<dbReference type="SUPFAM" id="SSF81321">
    <property type="entry name" value="Family A G protein-coupled receptor-like"/>
    <property type="match status" value="1"/>
</dbReference>
<keyword evidence="7" id="KW-0675">Receptor</keyword>
<evidence type="ECO:0000256" key="2">
    <source>
        <dbReference type="ARBA" id="ARBA00022475"/>
    </source>
</evidence>
<comment type="subcellular location">
    <subcellularLocation>
        <location evidence="1">Cell membrane</location>
        <topology evidence="1">Multi-pass membrane protein</topology>
    </subcellularLocation>
</comment>
<keyword evidence="5" id="KW-0297">G-protein coupled receptor</keyword>
<feature type="transmembrane region" description="Helical" evidence="9">
    <location>
        <begin position="63"/>
        <end position="85"/>
    </location>
</feature>
<evidence type="ECO:0000259" key="10">
    <source>
        <dbReference type="PROSITE" id="PS50262"/>
    </source>
</evidence>
<dbReference type="PANTHER" id="PTHR24228:SF59">
    <property type="entry name" value="NEUROPEPTIDE RECEPTOR 15"/>
    <property type="match status" value="1"/>
</dbReference>
<dbReference type="EMBL" id="CAJOAY010004054">
    <property type="protein sequence ID" value="CAF4052649.1"/>
    <property type="molecule type" value="Genomic_DNA"/>
</dbReference>
<dbReference type="AlphaFoldDB" id="A0A815FUF7"/>
<reference evidence="11" key="1">
    <citation type="submission" date="2021-02" db="EMBL/GenBank/DDBJ databases">
        <authorList>
            <person name="Nowell W R."/>
        </authorList>
    </citation>
    <scope>NUCLEOTIDE SEQUENCE</scope>
</reference>
<evidence type="ECO:0000256" key="7">
    <source>
        <dbReference type="ARBA" id="ARBA00023170"/>
    </source>
</evidence>
<proteinExistence type="predicted"/>
<dbReference type="PROSITE" id="PS50262">
    <property type="entry name" value="G_PROTEIN_RECEP_F1_2"/>
    <property type="match status" value="1"/>
</dbReference>
<dbReference type="Proteomes" id="UP000663881">
    <property type="component" value="Unassembled WGS sequence"/>
</dbReference>
<feature type="transmembrane region" description="Helical" evidence="9">
    <location>
        <begin position="144"/>
        <end position="168"/>
    </location>
</feature>
<evidence type="ECO:0000256" key="6">
    <source>
        <dbReference type="ARBA" id="ARBA00023136"/>
    </source>
</evidence>
<feature type="transmembrane region" description="Helical" evidence="9">
    <location>
        <begin position="239"/>
        <end position="261"/>
    </location>
</feature>
<dbReference type="GO" id="GO:0004930">
    <property type="term" value="F:G protein-coupled receptor activity"/>
    <property type="evidence" value="ECO:0007669"/>
    <property type="project" value="UniProtKB-KW"/>
</dbReference>
<evidence type="ECO:0000256" key="5">
    <source>
        <dbReference type="ARBA" id="ARBA00023040"/>
    </source>
</evidence>
<feature type="domain" description="G-protein coupled receptors family 1 profile" evidence="10">
    <location>
        <begin position="42"/>
        <end position="288"/>
    </location>
</feature>
<organism evidence="11 13">
    <name type="scientific">Adineta steineri</name>
    <dbReference type="NCBI Taxonomy" id="433720"/>
    <lineage>
        <taxon>Eukaryota</taxon>
        <taxon>Metazoa</taxon>
        <taxon>Spiralia</taxon>
        <taxon>Gnathifera</taxon>
        <taxon>Rotifera</taxon>
        <taxon>Eurotatoria</taxon>
        <taxon>Bdelloidea</taxon>
        <taxon>Adinetida</taxon>
        <taxon>Adinetidae</taxon>
        <taxon>Adineta</taxon>
    </lineage>
</organism>
<comment type="caution">
    <text evidence="11">The sequence shown here is derived from an EMBL/GenBank/DDBJ whole genome shotgun (WGS) entry which is preliminary data.</text>
</comment>
<keyword evidence="3 9" id="KW-0812">Transmembrane</keyword>
<dbReference type="PANTHER" id="PTHR24228">
    <property type="entry name" value="B2 BRADYKININ RECEPTOR/ANGIOTENSIN II RECEPTOR"/>
    <property type="match status" value="1"/>
</dbReference>
<evidence type="ECO:0000256" key="8">
    <source>
        <dbReference type="ARBA" id="ARBA00023224"/>
    </source>
</evidence>
<evidence type="ECO:0000256" key="9">
    <source>
        <dbReference type="SAM" id="Phobius"/>
    </source>
</evidence>
<gene>
    <name evidence="12" type="ORF">OKA104_LOCUS32889</name>
    <name evidence="11" type="ORF">VCS650_LOCUS32631</name>
</gene>